<feature type="transmembrane region" description="Helical" evidence="1">
    <location>
        <begin position="115"/>
        <end position="135"/>
    </location>
</feature>
<evidence type="ECO:0000313" key="2">
    <source>
        <dbReference type="EMBL" id="CAD6995846.1"/>
    </source>
</evidence>
<keyword evidence="1" id="KW-1133">Transmembrane helix</keyword>
<reference evidence="2" key="1">
    <citation type="submission" date="2020-11" db="EMBL/GenBank/DDBJ databases">
        <authorList>
            <person name="Whitehead M."/>
        </authorList>
    </citation>
    <scope>NUCLEOTIDE SEQUENCE</scope>
    <source>
        <strain evidence="2">EGII</strain>
    </source>
</reference>
<comment type="caution">
    <text evidence="2">The sequence shown here is derived from an EMBL/GenBank/DDBJ whole genome shotgun (WGS) entry which is preliminary data.</text>
</comment>
<keyword evidence="3" id="KW-1185">Reference proteome</keyword>
<protein>
    <submittedName>
        <fullName evidence="2">(Mediterranean fruit fly) hypothetical protein</fullName>
    </submittedName>
</protein>
<proteinExistence type="predicted"/>
<keyword evidence="1" id="KW-0812">Transmembrane</keyword>
<dbReference type="Proteomes" id="UP000606786">
    <property type="component" value="Unassembled WGS sequence"/>
</dbReference>
<keyword evidence="1" id="KW-0472">Membrane</keyword>
<feature type="transmembrane region" description="Helical" evidence="1">
    <location>
        <begin position="6"/>
        <end position="24"/>
    </location>
</feature>
<dbReference type="EMBL" id="CAJHJT010000001">
    <property type="protein sequence ID" value="CAD6995846.1"/>
    <property type="molecule type" value="Genomic_DNA"/>
</dbReference>
<sequence length="199" mass="22942">MYVCMYIRSFNLIASLLVIHLRILSRFQFQSIHGNNASRKFNQLTDLHAYATAPPLSHRESSCSLSGSTACSPQERCLKFVIVVYLFPAGFISNLFSILLIIAQRNCCCIDMLNVVARAILFLFYVFRFLQFPCVKFSSQMSISLKDSSSCYLCLQFQFNSFSLIFTSGSGEHEMLVRRRNSGKKEEAFQFHLARRYRF</sequence>
<gene>
    <name evidence="2" type="ORF">CCAP1982_LOCUS4547</name>
</gene>
<accession>A0A811UCR0</accession>
<name>A0A811UCR0_CERCA</name>
<dbReference type="AlphaFoldDB" id="A0A811UCR0"/>
<evidence type="ECO:0000313" key="3">
    <source>
        <dbReference type="Proteomes" id="UP000606786"/>
    </source>
</evidence>
<evidence type="ECO:0000256" key="1">
    <source>
        <dbReference type="SAM" id="Phobius"/>
    </source>
</evidence>
<feature type="transmembrane region" description="Helical" evidence="1">
    <location>
        <begin position="82"/>
        <end position="103"/>
    </location>
</feature>
<organism evidence="2 3">
    <name type="scientific">Ceratitis capitata</name>
    <name type="common">Mediterranean fruit fly</name>
    <name type="synonym">Tephritis capitata</name>
    <dbReference type="NCBI Taxonomy" id="7213"/>
    <lineage>
        <taxon>Eukaryota</taxon>
        <taxon>Metazoa</taxon>
        <taxon>Ecdysozoa</taxon>
        <taxon>Arthropoda</taxon>
        <taxon>Hexapoda</taxon>
        <taxon>Insecta</taxon>
        <taxon>Pterygota</taxon>
        <taxon>Neoptera</taxon>
        <taxon>Endopterygota</taxon>
        <taxon>Diptera</taxon>
        <taxon>Brachycera</taxon>
        <taxon>Muscomorpha</taxon>
        <taxon>Tephritoidea</taxon>
        <taxon>Tephritidae</taxon>
        <taxon>Ceratitis</taxon>
        <taxon>Ceratitis</taxon>
    </lineage>
</organism>